<keyword evidence="2" id="KW-1185">Reference proteome</keyword>
<accession>A0A1W1H698</accession>
<name>A0A1W1H698_9BACT</name>
<sequence>MEKLKRQTTVKKFWKESIEIGTTPLSKLKIRVRLTVETRHALSLRCR</sequence>
<dbReference type="AlphaFoldDB" id="A0A1W1H698"/>
<evidence type="ECO:0000313" key="2">
    <source>
        <dbReference type="Proteomes" id="UP000191931"/>
    </source>
</evidence>
<reference evidence="1 2" key="1">
    <citation type="submission" date="2017-03" db="EMBL/GenBank/DDBJ databases">
        <authorList>
            <person name="Afonso C.L."/>
            <person name="Miller P.J."/>
            <person name="Scott M.A."/>
            <person name="Spackman E."/>
            <person name="Goraichik I."/>
            <person name="Dimitrov K.M."/>
            <person name="Suarez D.L."/>
            <person name="Swayne D.E."/>
        </authorList>
    </citation>
    <scope>NUCLEOTIDE SEQUENCE [LARGE SCALE GENOMIC DNA]</scope>
    <source>
        <strain evidence="1">PRJEB14757</strain>
    </source>
</reference>
<organism evidence="1 2">
    <name type="scientific">Desulfamplus magnetovallimortis</name>
    <dbReference type="NCBI Taxonomy" id="1246637"/>
    <lineage>
        <taxon>Bacteria</taxon>
        <taxon>Pseudomonadati</taxon>
        <taxon>Thermodesulfobacteriota</taxon>
        <taxon>Desulfobacteria</taxon>
        <taxon>Desulfobacterales</taxon>
        <taxon>Desulfobacteraceae</taxon>
        <taxon>Desulfamplus</taxon>
    </lineage>
</organism>
<proteinExistence type="predicted"/>
<evidence type="ECO:0000313" key="1">
    <source>
        <dbReference type="EMBL" id="SLM27999.1"/>
    </source>
</evidence>
<protein>
    <submittedName>
        <fullName evidence="1">Uncharacterized protein</fullName>
    </submittedName>
</protein>
<dbReference type="Proteomes" id="UP000191931">
    <property type="component" value="Unassembled WGS sequence"/>
</dbReference>
<dbReference type="STRING" id="1246637.MTBBW1_1210039"/>
<dbReference type="EMBL" id="FWEV01000026">
    <property type="protein sequence ID" value="SLM27999.1"/>
    <property type="molecule type" value="Genomic_DNA"/>
</dbReference>
<gene>
    <name evidence="1" type="ORF">MTBBW1_1210039</name>
</gene>